<organism evidence="1 2">
    <name type="scientific">Thelohanellus kitauei</name>
    <name type="common">Myxosporean</name>
    <dbReference type="NCBI Taxonomy" id="669202"/>
    <lineage>
        <taxon>Eukaryota</taxon>
        <taxon>Metazoa</taxon>
        <taxon>Cnidaria</taxon>
        <taxon>Myxozoa</taxon>
        <taxon>Myxosporea</taxon>
        <taxon>Bivalvulida</taxon>
        <taxon>Platysporina</taxon>
        <taxon>Myxobolidae</taxon>
        <taxon>Thelohanellus</taxon>
    </lineage>
</organism>
<keyword evidence="2" id="KW-1185">Reference proteome</keyword>
<reference evidence="1 2" key="1">
    <citation type="journal article" date="2014" name="Genome Biol. Evol.">
        <title>The genome of the myxosporean Thelohanellus kitauei shows adaptations to nutrient acquisition within its fish host.</title>
        <authorList>
            <person name="Yang Y."/>
            <person name="Xiong J."/>
            <person name="Zhou Z."/>
            <person name="Huo F."/>
            <person name="Miao W."/>
            <person name="Ran C."/>
            <person name="Liu Y."/>
            <person name="Zhang J."/>
            <person name="Feng J."/>
            <person name="Wang M."/>
            <person name="Wang M."/>
            <person name="Wang L."/>
            <person name="Yao B."/>
        </authorList>
    </citation>
    <scope>NUCLEOTIDE SEQUENCE [LARGE SCALE GENOMIC DNA]</scope>
    <source>
        <strain evidence="1">Wuqing</strain>
    </source>
</reference>
<evidence type="ECO:0000313" key="1">
    <source>
        <dbReference type="EMBL" id="KII65761.1"/>
    </source>
</evidence>
<name>A0A0C2MF47_THEKT</name>
<evidence type="ECO:0000313" key="2">
    <source>
        <dbReference type="Proteomes" id="UP000031668"/>
    </source>
</evidence>
<evidence type="ECO:0008006" key="3">
    <source>
        <dbReference type="Google" id="ProtNLM"/>
    </source>
</evidence>
<dbReference type="AlphaFoldDB" id="A0A0C2MF47"/>
<dbReference type="EMBL" id="JWZT01003730">
    <property type="protein sequence ID" value="KII65761.1"/>
    <property type="molecule type" value="Genomic_DNA"/>
</dbReference>
<comment type="caution">
    <text evidence="1">The sequence shown here is derived from an EMBL/GenBank/DDBJ whole genome shotgun (WGS) entry which is preliminary data.</text>
</comment>
<protein>
    <recommendedName>
        <fullName evidence="3">CCHC-type domain-containing protein</fullName>
    </recommendedName>
</protein>
<proteinExistence type="predicted"/>
<sequence length="172" mass="19743">MKSPQCVRVSCGNKGHFRKKCKHKNAVCDFCQGIGHVIETWHKRNIKGNPKRKNCNDRRYLEFQEVKTRLGRPWLSKHCNSYHTANNSLLPVIGSFLATAKENYLVTTSHKIEFLITKFPSLNLIGVNTINELKISVDSLIINNISTDGRKSQQISPAKEGRKICYKYPNIW</sequence>
<dbReference type="Proteomes" id="UP000031668">
    <property type="component" value="Unassembled WGS sequence"/>
</dbReference>
<accession>A0A0C2MF47</accession>
<gene>
    <name evidence="1" type="ORF">RF11_07940</name>
</gene>